<gene>
    <name evidence="2" type="ORF">PCAR00345_LOCUS1398</name>
</gene>
<proteinExistence type="predicted"/>
<organism evidence="2">
    <name type="scientific">Chrysotila carterae</name>
    <name type="common">Marine alga</name>
    <name type="synonym">Syracosphaera carterae</name>
    <dbReference type="NCBI Taxonomy" id="13221"/>
    <lineage>
        <taxon>Eukaryota</taxon>
        <taxon>Haptista</taxon>
        <taxon>Haptophyta</taxon>
        <taxon>Prymnesiophyceae</taxon>
        <taxon>Isochrysidales</taxon>
        <taxon>Isochrysidaceae</taxon>
        <taxon>Chrysotila</taxon>
    </lineage>
</organism>
<reference evidence="2" key="1">
    <citation type="submission" date="2021-01" db="EMBL/GenBank/DDBJ databases">
        <authorList>
            <person name="Corre E."/>
            <person name="Pelletier E."/>
            <person name="Niang G."/>
            <person name="Scheremetjew M."/>
            <person name="Finn R."/>
            <person name="Kale V."/>
            <person name="Holt S."/>
            <person name="Cochrane G."/>
            <person name="Meng A."/>
            <person name="Brown T."/>
            <person name="Cohen L."/>
        </authorList>
    </citation>
    <scope>NUCLEOTIDE SEQUENCE</scope>
    <source>
        <strain evidence="2">CCMP645</strain>
    </source>
</reference>
<sequence>MAGDGTDQRVHEAAYLPPVNVNSSLVAPHSMDRVFDALNDDEDGFADTSALHTALSHSQQMTGSGGSGMRRATSAPHSMDLYVMMYATPAPVDSPSRHALSRRTQQYLSPSGSGPMRRVASSLGMRRSSSFLWTPSAHHDFERAIGFLSSRGAAVSPAAIAQLMATRHVDLKVADVDRHMRKKFIVQRRVMQQLLSQDALSPAAPASALSSTSSRDAHGRAPDSPPTGSRSTRNSRLMEAVEEETALTGCAQPMLAGETLGQQLERQRSAHRQLTVMHAQMQLGEEEI</sequence>
<evidence type="ECO:0000313" key="2">
    <source>
        <dbReference type="EMBL" id="CAE0748816.1"/>
    </source>
</evidence>
<feature type="compositionally biased region" description="Low complexity" evidence="1">
    <location>
        <begin position="201"/>
        <end position="214"/>
    </location>
</feature>
<name>A0A7S4ES07_CHRCT</name>
<dbReference type="EMBL" id="HBIZ01002616">
    <property type="protein sequence ID" value="CAE0748816.1"/>
    <property type="molecule type" value="Transcribed_RNA"/>
</dbReference>
<dbReference type="AlphaFoldDB" id="A0A7S4ES07"/>
<protein>
    <submittedName>
        <fullName evidence="2">Uncharacterized protein</fullName>
    </submittedName>
</protein>
<evidence type="ECO:0000256" key="1">
    <source>
        <dbReference type="SAM" id="MobiDB-lite"/>
    </source>
</evidence>
<feature type="region of interest" description="Disordered" evidence="1">
    <location>
        <begin position="201"/>
        <end position="236"/>
    </location>
</feature>
<accession>A0A7S4ES07</accession>
<feature type="compositionally biased region" description="Polar residues" evidence="1">
    <location>
        <begin position="226"/>
        <end position="235"/>
    </location>
</feature>